<dbReference type="RefSeq" id="WP_189054803.1">
    <property type="nucleotide sequence ID" value="NZ_BMMK01000003.1"/>
</dbReference>
<name>A0A8J3FSV7_9PSEU</name>
<reference evidence="1" key="1">
    <citation type="journal article" date="2014" name="Int. J. Syst. Evol. Microbiol.">
        <title>Complete genome sequence of Corynebacterium casei LMG S-19264T (=DSM 44701T), isolated from a smear-ripened cheese.</title>
        <authorList>
            <consortium name="US DOE Joint Genome Institute (JGI-PGF)"/>
            <person name="Walter F."/>
            <person name="Albersmeier A."/>
            <person name="Kalinowski J."/>
            <person name="Ruckert C."/>
        </authorList>
    </citation>
    <scope>NUCLEOTIDE SEQUENCE</scope>
    <source>
        <strain evidence="1">CGMCC 4.5737</strain>
    </source>
</reference>
<dbReference type="Proteomes" id="UP000637578">
    <property type="component" value="Unassembled WGS sequence"/>
</dbReference>
<comment type="caution">
    <text evidence="1">The sequence shown here is derived from an EMBL/GenBank/DDBJ whole genome shotgun (WGS) entry which is preliminary data.</text>
</comment>
<evidence type="ECO:0000313" key="2">
    <source>
        <dbReference type="Proteomes" id="UP000637578"/>
    </source>
</evidence>
<dbReference type="PANTHER" id="PTHR37828:SF1">
    <property type="entry name" value="YCII-RELATED DOMAIN-CONTAINING PROTEIN"/>
    <property type="match status" value="1"/>
</dbReference>
<reference evidence="1" key="2">
    <citation type="submission" date="2020-09" db="EMBL/GenBank/DDBJ databases">
        <authorList>
            <person name="Sun Q."/>
            <person name="Zhou Y."/>
        </authorList>
    </citation>
    <scope>NUCLEOTIDE SEQUENCE</scope>
    <source>
        <strain evidence="1">CGMCC 4.5737</strain>
    </source>
</reference>
<dbReference type="InterPro" id="IPR011008">
    <property type="entry name" value="Dimeric_a/b-barrel"/>
</dbReference>
<gene>
    <name evidence="1" type="ORF">GCM10012275_12590</name>
</gene>
<dbReference type="EMBL" id="BMMK01000003">
    <property type="protein sequence ID" value="GGM43102.1"/>
    <property type="molecule type" value="Genomic_DNA"/>
</dbReference>
<dbReference type="SUPFAM" id="SSF54909">
    <property type="entry name" value="Dimeric alpha+beta barrel"/>
    <property type="match status" value="1"/>
</dbReference>
<dbReference type="AlphaFoldDB" id="A0A8J3FSV7"/>
<evidence type="ECO:0000313" key="1">
    <source>
        <dbReference type="EMBL" id="GGM43102.1"/>
    </source>
</evidence>
<sequence length="99" mass="10875">MYIALLKLTATVEEVDLVLPDHAEWLAAEHERGRFLASGRVHRDAARVILIAGMPRGRVDALLATDPLVVKRLARYEVIQFDATRTAPGMLALNEAVAS</sequence>
<protein>
    <recommendedName>
        <fullName evidence="3">YCII-related domain-containing protein</fullName>
    </recommendedName>
</protein>
<proteinExistence type="predicted"/>
<evidence type="ECO:0008006" key="3">
    <source>
        <dbReference type="Google" id="ProtNLM"/>
    </source>
</evidence>
<dbReference type="PANTHER" id="PTHR37828">
    <property type="entry name" value="GSR2449 PROTEIN"/>
    <property type="match status" value="1"/>
</dbReference>
<organism evidence="1 2">
    <name type="scientific">Longimycelium tulufanense</name>
    <dbReference type="NCBI Taxonomy" id="907463"/>
    <lineage>
        <taxon>Bacteria</taxon>
        <taxon>Bacillati</taxon>
        <taxon>Actinomycetota</taxon>
        <taxon>Actinomycetes</taxon>
        <taxon>Pseudonocardiales</taxon>
        <taxon>Pseudonocardiaceae</taxon>
        <taxon>Longimycelium</taxon>
    </lineage>
</organism>
<accession>A0A8J3FSV7</accession>
<keyword evidence="2" id="KW-1185">Reference proteome</keyword>